<dbReference type="InterPro" id="IPR012677">
    <property type="entry name" value="Nucleotide-bd_a/b_plait_sf"/>
</dbReference>
<feature type="compositionally biased region" description="Gly residues" evidence="2">
    <location>
        <begin position="178"/>
        <end position="194"/>
    </location>
</feature>
<reference evidence="4" key="1">
    <citation type="journal article" date="2020" name="Fungal Divers.">
        <title>Resolving the Mortierellaceae phylogeny through synthesis of multi-gene phylogenetics and phylogenomics.</title>
        <authorList>
            <person name="Vandepol N."/>
            <person name="Liber J."/>
            <person name="Desiro A."/>
            <person name="Na H."/>
            <person name="Kennedy M."/>
            <person name="Barry K."/>
            <person name="Grigoriev I.V."/>
            <person name="Miller A.N."/>
            <person name="O'Donnell K."/>
            <person name="Stajich J.E."/>
            <person name="Bonito G."/>
        </authorList>
    </citation>
    <scope>NUCLEOTIDE SEQUENCE</scope>
    <source>
        <strain evidence="4">NVP60</strain>
    </source>
</reference>
<dbReference type="AlphaFoldDB" id="A0A9P6RKZ9"/>
<feature type="region of interest" description="Disordered" evidence="2">
    <location>
        <begin position="165"/>
        <end position="317"/>
    </location>
</feature>
<dbReference type="GO" id="GO:0003723">
    <property type="term" value="F:RNA binding"/>
    <property type="evidence" value="ECO:0007669"/>
    <property type="project" value="UniProtKB-UniRule"/>
</dbReference>
<dbReference type="Pfam" id="PF00076">
    <property type="entry name" value="RRM_1"/>
    <property type="match status" value="1"/>
</dbReference>
<keyword evidence="1" id="KW-0694">RNA-binding</keyword>
<sequence>MVLTVPRLDMDTDKVMVSKTIHLLDLTRFELFGTDMTLWVAGSFIPSVSEQELEAVFAPVGKIATLMVNQAKFNAFIKMTDRTDAERCKAELGGTLVQGEIMKVGWGCGFGPRDCFDYTTGTGVIPLERLTETDRRWLANSVVGGFGPGEVIRGGVSVMEPNIEPVGRDGREALPRRGGLGGGGGGHSGGVAGRGRGRGRGRGGDMEHDDFGVGRGRGRGGIHSLPPPPQVPMGANGPSFQHQPQHQHQLPQTPLPRVHPLPHRPQVSAAGAAPVKRDFGGAGATAGGQSQQQQQGVVGAATGQGEDARRVKKSRWE</sequence>
<gene>
    <name evidence="4" type="ORF">BGZ97_001245</name>
</gene>
<dbReference type="Gene3D" id="3.30.70.330">
    <property type="match status" value="1"/>
</dbReference>
<evidence type="ECO:0000256" key="1">
    <source>
        <dbReference type="PROSITE-ProRule" id="PRU00176"/>
    </source>
</evidence>
<feature type="compositionally biased region" description="Basic and acidic residues" evidence="2">
    <location>
        <begin position="202"/>
        <end position="212"/>
    </location>
</feature>
<name>A0A9P6RKZ9_9FUNG</name>
<evidence type="ECO:0000313" key="5">
    <source>
        <dbReference type="Proteomes" id="UP000823405"/>
    </source>
</evidence>
<feature type="compositionally biased region" description="Low complexity" evidence="2">
    <location>
        <begin position="287"/>
        <end position="305"/>
    </location>
</feature>
<dbReference type="SMART" id="SM00360">
    <property type="entry name" value="RRM"/>
    <property type="match status" value="1"/>
</dbReference>
<dbReference type="InterPro" id="IPR000504">
    <property type="entry name" value="RRM_dom"/>
</dbReference>
<feature type="compositionally biased region" description="Basic and acidic residues" evidence="2">
    <location>
        <begin position="306"/>
        <end position="317"/>
    </location>
</feature>
<proteinExistence type="predicted"/>
<comment type="caution">
    <text evidence="4">The sequence shown here is derived from an EMBL/GenBank/DDBJ whole genome shotgun (WGS) entry which is preliminary data.</text>
</comment>
<organism evidence="4 5">
    <name type="scientific">Linnemannia gamsii</name>
    <dbReference type="NCBI Taxonomy" id="64522"/>
    <lineage>
        <taxon>Eukaryota</taxon>
        <taxon>Fungi</taxon>
        <taxon>Fungi incertae sedis</taxon>
        <taxon>Mucoromycota</taxon>
        <taxon>Mortierellomycotina</taxon>
        <taxon>Mortierellomycetes</taxon>
        <taxon>Mortierellales</taxon>
        <taxon>Mortierellaceae</taxon>
        <taxon>Linnemannia</taxon>
    </lineage>
</organism>
<feature type="compositionally biased region" description="Low complexity" evidence="2">
    <location>
        <begin position="241"/>
        <end position="252"/>
    </location>
</feature>
<evidence type="ECO:0000256" key="2">
    <source>
        <dbReference type="SAM" id="MobiDB-lite"/>
    </source>
</evidence>
<dbReference type="OrthoDB" id="79367at2759"/>
<keyword evidence="5" id="KW-1185">Reference proteome</keyword>
<evidence type="ECO:0000259" key="3">
    <source>
        <dbReference type="PROSITE" id="PS50102"/>
    </source>
</evidence>
<feature type="compositionally biased region" description="Basic and acidic residues" evidence="2">
    <location>
        <begin position="166"/>
        <end position="175"/>
    </location>
</feature>
<accession>A0A9P6RKZ9</accession>
<dbReference type="Proteomes" id="UP000823405">
    <property type="component" value="Unassembled WGS sequence"/>
</dbReference>
<dbReference type="PROSITE" id="PS50102">
    <property type="entry name" value="RRM"/>
    <property type="match status" value="1"/>
</dbReference>
<dbReference type="SUPFAM" id="SSF54928">
    <property type="entry name" value="RNA-binding domain, RBD"/>
    <property type="match status" value="1"/>
</dbReference>
<evidence type="ECO:0000313" key="4">
    <source>
        <dbReference type="EMBL" id="KAG0319877.1"/>
    </source>
</evidence>
<dbReference type="InterPro" id="IPR035979">
    <property type="entry name" value="RBD_domain_sf"/>
</dbReference>
<dbReference type="EMBL" id="JAAAIN010000125">
    <property type="protein sequence ID" value="KAG0319877.1"/>
    <property type="molecule type" value="Genomic_DNA"/>
</dbReference>
<feature type="domain" description="RRM" evidence="3">
    <location>
        <begin position="36"/>
        <end position="109"/>
    </location>
</feature>
<dbReference type="Pfam" id="PF21380">
    <property type="entry name" value="Nrd1-Seb1_dom2"/>
    <property type="match status" value="1"/>
</dbReference>
<dbReference type="InterPro" id="IPR048892">
    <property type="entry name" value="Nrd1_Seb1_dom2"/>
</dbReference>
<protein>
    <recommendedName>
        <fullName evidence="3">RRM domain-containing protein</fullName>
    </recommendedName>
</protein>